<keyword evidence="12" id="KW-1185">Reference proteome</keyword>
<evidence type="ECO:0000256" key="8">
    <source>
        <dbReference type="RuleBase" id="RU364135"/>
    </source>
</evidence>
<evidence type="ECO:0000256" key="9">
    <source>
        <dbReference type="SAM" id="MobiDB-lite"/>
    </source>
</evidence>
<dbReference type="InterPro" id="IPR006529">
    <property type="entry name" value="U2AF_lg"/>
</dbReference>
<dbReference type="InterPro" id="IPR035979">
    <property type="entry name" value="RBD_domain_sf"/>
</dbReference>
<comment type="subcellular location">
    <subcellularLocation>
        <location evidence="1 8">Nucleus</location>
    </subcellularLocation>
</comment>
<comment type="similarity">
    <text evidence="8">Belongs to the splicing factor SR family.</text>
</comment>
<evidence type="ECO:0000256" key="7">
    <source>
        <dbReference type="PROSITE-ProRule" id="PRU00176"/>
    </source>
</evidence>
<dbReference type="CDD" id="cd12232">
    <property type="entry name" value="RRM3_U2AF65"/>
    <property type="match status" value="1"/>
</dbReference>
<evidence type="ECO:0000256" key="2">
    <source>
        <dbReference type="ARBA" id="ARBA00022664"/>
    </source>
</evidence>
<feature type="domain" description="RRM" evidence="10">
    <location>
        <begin position="51"/>
        <end position="135"/>
    </location>
</feature>
<evidence type="ECO:0000313" key="12">
    <source>
        <dbReference type="Proteomes" id="UP000077266"/>
    </source>
</evidence>
<feature type="domain" description="RRM" evidence="10">
    <location>
        <begin position="277"/>
        <end position="382"/>
    </location>
</feature>
<evidence type="ECO:0000256" key="1">
    <source>
        <dbReference type="ARBA" id="ARBA00004123"/>
    </source>
</evidence>
<dbReference type="OrthoDB" id="10266058at2759"/>
<dbReference type="FunFam" id="3.30.70.330:FF:000097">
    <property type="entry name" value="U2 snRNP auxiliary factor large subunit"/>
    <property type="match status" value="1"/>
</dbReference>
<dbReference type="PANTHER" id="PTHR23139">
    <property type="entry name" value="RNA-BINDING PROTEIN"/>
    <property type="match status" value="1"/>
</dbReference>
<evidence type="ECO:0000259" key="10">
    <source>
        <dbReference type="PROSITE" id="PS50102"/>
    </source>
</evidence>
<feature type="region of interest" description="Disordered" evidence="9">
    <location>
        <begin position="391"/>
        <end position="410"/>
    </location>
</feature>
<dbReference type="PROSITE" id="PS50102">
    <property type="entry name" value="RRM"/>
    <property type="match status" value="3"/>
</dbReference>
<dbReference type="InParanoid" id="A0A165HS33"/>
<comment type="function">
    <text evidence="8">Necessary for the splicing of pre-mRNA.</text>
</comment>
<dbReference type="CDD" id="cd12230">
    <property type="entry name" value="RRM1_U2AF65"/>
    <property type="match status" value="1"/>
</dbReference>
<evidence type="ECO:0000256" key="6">
    <source>
        <dbReference type="ARBA" id="ARBA00023242"/>
    </source>
</evidence>
<evidence type="ECO:0000256" key="4">
    <source>
        <dbReference type="ARBA" id="ARBA00022884"/>
    </source>
</evidence>
<dbReference type="FunCoup" id="A0A165HS33">
    <property type="interactions" value="684"/>
</dbReference>
<protein>
    <recommendedName>
        <fullName evidence="8">Splicing factor U2AF subunit</fullName>
    </recommendedName>
    <alternativeName>
        <fullName evidence="8">U2 snRNP auxiliary factor large subunit</fullName>
    </alternativeName>
</protein>
<dbReference type="Pfam" id="PF00076">
    <property type="entry name" value="RRM_1"/>
    <property type="match status" value="1"/>
</dbReference>
<dbReference type="AlphaFoldDB" id="A0A165HS33"/>
<reference evidence="11 12" key="1">
    <citation type="journal article" date="2016" name="Mol. Biol. Evol.">
        <title>Comparative Genomics of Early-Diverging Mushroom-Forming Fungi Provides Insights into the Origins of Lignocellulose Decay Capabilities.</title>
        <authorList>
            <person name="Nagy L.G."/>
            <person name="Riley R."/>
            <person name="Tritt A."/>
            <person name="Adam C."/>
            <person name="Daum C."/>
            <person name="Floudas D."/>
            <person name="Sun H."/>
            <person name="Yadav J.S."/>
            <person name="Pangilinan J."/>
            <person name="Larsson K.H."/>
            <person name="Matsuura K."/>
            <person name="Barry K."/>
            <person name="Labutti K."/>
            <person name="Kuo R."/>
            <person name="Ohm R.A."/>
            <person name="Bhattacharya S.S."/>
            <person name="Shirouzu T."/>
            <person name="Yoshinaga Y."/>
            <person name="Martin F.M."/>
            <person name="Grigoriev I.V."/>
            <person name="Hibbett D.S."/>
        </authorList>
    </citation>
    <scope>NUCLEOTIDE SEQUENCE [LARGE SCALE GENOMIC DNA]</scope>
    <source>
        <strain evidence="11 12">HHB12029</strain>
    </source>
</reference>
<dbReference type="EMBL" id="KV426009">
    <property type="protein sequence ID" value="KZV92384.1"/>
    <property type="molecule type" value="Genomic_DNA"/>
</dbReference>
<evidence type="ECO:0000256" key="5">
    <source>
        <dbReference type="ARBA" id="ARBA00023187"/>
    </source>
</evidence>
<proteinExistence type="inferred from homology"/>
<dbReference type="FunFam" id="3.30.70.330:FF:000676">
    <property type="entry name" value="U2 snRNP auxiliary factor large subunit"/>
    <property type="match status" value="1"/>
</dbReference>
<keyword evidence="5 8" id="KW-0508">mRNA splicing</keyword>
<keyword evidence="3" id="KW-0677">Repeat</keyword>
<keyword evidence="6 8" id="KW-0539">Nucleus</keyword>
<dbReference type="GO" id="GO:0008380">
    <property type="term" value="P:RNA splicing"/>
    <property type="evidence" value="ECO:0007669"/>
    <property type="project" value="UniProtKB-KW"/>
</dbReference>
<dbReference type="SUPFAM" id="SSF54928">
    <property type="entry name" value="RNA-binding domain, RBD"/>
    <property type="match status" value="2"/>
</dbReference>
<feature type="domain" description="RRM" evidence="10">
    <location>
        <begin position="162"/>
        <end position="240"/>
    </location>
</feature>
<dbReference type="InterPro" id="IPR000504">
    <property type="entry name" value="RRM_dom"/>
</dbReference>
<feature type="compositionally biased region" description="Pro residues" evidence="9">
    <location>
        <begin position="398"/>
        <end position="410"/>
    </location>
</feature>
<gene>
    <name evidence="11" type="ORF">EXIGLDRAFT_614425</name>
</gene>
<dbReference type="SMART" id="SM00360">
    <property type="entry name" value="RRM"/>
    <property type="match status" value="2"/>
</dbReference>
<dbReference type="GO" id="GO:0006397">
    <property type="term" value="P:mRNA processing"/>
    <property type="evidence" value="ECO:0007669"/>
    <property type="project" value="UniProtKB-KW"/>
</dbReference>
<dbReference type="Proteomes" id="UP000077266">
    <property type="component" value="Unassembled WGS sequence"/>
</dbReference>
<organism evidence="11 12">
    <name type="scientific">Exidia glandulosa HHB12029</name>
    <dbReference type="NCBI Taxonomy" id="1314781"/>
    <lineage>
        <taxon>Eukaryota</taxon>
        <taxon>Fungi</taxon>
        <taxon>Dikarya</taxon>
        <taxon>Basidiomycota</taxon>
        <taxon>Agaricomycotina</taxon>
        <taxon>Agaricomycetes</taxon>
        <taxon>Auriculariales</taxon>
        <taxon>Exidiaceae</taxon>
        <taxon>Exidia</taxon>
    </lineage>
</organism>
<sequence>MPRPKLTFYVGLFNLPGNNRMPMAPIAPIPGLPPGMAMGLGPSPNLARQSRRLYIGSITPEITEENLTKFFNQKMKEMNLGQQGATGDPVLAVQVNYEKNYAFVEFRSADDATAAMAFDGIIFMSGPLRIRRPKDYMGNEYSAPSALHVPGVVSTNVPDSIHKIFVGGLPTYLNEDQVKELLTSFGELKAFNLVREGTTGPSKGYAFFEYVDPEVTDTAIQSLSGMELGDRTLAVQRASVGSKTGNGLIPNPEIPYDQIDVPRPIMPLNEAPATDARILLMLNMVTPDDLFDDSEFPDLYEDIKDECGKFGAVEDLRIPRPQKRAGPKYGPGAVEAARVDEAAGVGRVYVKYYKASDASTALRSLAGRSFAGRSIIATLLSEASQASPPLSIIFSSQPAPPPEDAPPPPM</sequence>
<evidence type="ECO:0000313" key="11">
    <source>
        <dbReference type="EMBL" id="KZV92384.1"/>
    </source>
</evidence>
<dbReference type="NCBIfam" id="TIGR01642">
    <property type="entry name" value="U2AF_lg"/>
    <property type="match status" value="1"/>
</dbReference>
<evidence type="ECO:0000256" key="3">
    <source>
        <dbReference type="ARBA" id="ARBA00022737"/>
    </source>
</evidence>
<name>A0A165HS33_EXIGL</name>
<accession>A0A165HS33</accession>
<dbReference type="GO" id="GO:0003723">
    <property type="term" value="F:RNA binding"/>
    <property type="evidence" value="ECO:0007669"/>
    <property type="project" value="UniProtKB-UniRule"/>
</dbReference>
<dbReference type="InterPro" id="IPR012677">
    <property type="entry name" value="Nucleotide-bd_a/b_plait_sf"/>
</dbReference>
<dbReference type="GO" id="GO:0005634">
    <property type="term" value="C:nucleus"/>
    <property type="evidence" value="ECO:0007669"/>
    <property type="project" value="UniProtKB-SubCell"/>
</dbReference>
<dbReference type="CDD" id="cd12231">
    <property type="entry name" value="RRM2_U2AF65"/>
    <property type="match status" value="1"/>
</dbReference>
<keyword evidence="4 7" id="KW-0694">RNA-binding</keyword>
<keyword evidence="2 8" id="KW-0507">mRNA processing</keyword>
<dbReference type="STRING" id="1314781.A0A165HS33"/>
<dbReference type="Gene3D" id="3.30.70.330">
    <property type="match status" value="3"/>
</dbReference>